<protein>
    <submittedName>
        <fullName evidence="2">Uncharacterized protein</fullName>
    </submittedName>
</protein>
<reference evidence="2" key="1">
    <citation type="submission" date="2007-11" db="EMBL/GenBank/DDBJ databases">
        <authorList>
            <person name="Fulton L."/>
            <person name="Clifton S."/>
            <person name="Fulton B."/>
            <person name="Xu J."/>
            <person name="Minx P."/>
            <person name="Pepin K.H."/>
            <person name="Johnson M."/>
            <person name="Thiruvilangam P."/>
            <person name="Bhonagiri V."/>
            <person name="Nash W.E."/>
            <person name="Mardis E.R."/>
            <person name="Wilson R.K."/>
        </authorList>
    </citation>
    <scope>NUCLEOTIDE SEQUENCE [LARGE SCALE GENOMIC DNA]</scope>
    <source>
        <strain evidence="2">DSM 17241</strain>
    </source>
</reference>
<reference evidence="2" key="2">
    <citation type="submission" date="2013-09" db="EMBL/GenBank/DDBJ databases">
        <title>Draft genome sequence of Anaerotruncus colihominis(DSM 17241).</title>
        <authorList>
            <person name="Sudarsanam P."/>
            <person name="Ley R."/>
            <person name="Guruge J."/>
            <person name="Turnbaugh P.J."/>
            <person name="Mahowald M."/>
            <person name="Liep D."/>
            <person name="Gordon J."/>
        </authorList>
    </citation>
    <scope>NUCLEOTIDE SEQUENCE</scope>
    <source>
        <strain evidence="2">DSM 17241</strain>
    </source>
</reference>
<evidence type="ECO:0000256" key="1">
    <source>
        <dbReference type="SAM" id="MobiDB-lite"/>
    </source>
</evidence>
<comment type="caution">
    <text evidence="2">The sequence shown here is derived from an EMBL/GenBank/DDBJ whole genome shotgun (WGS) entry which is preliminary data.</text>
</comment>
<dbReference type="HOGENOM" id="CLU_659938_0_0_9"/>
<dbReference type="eggNOG" id="COG0791">
    <property type="taxonomic scope" value="Bacteria"/>
</dbReference>
<evidence type="ECO:0000313" key="2">
    <source>
        <dbReference type="EMBL" id="EDS12338.1"/>
    </source>
</evidence>
<dbReference type="NCBIfam" id="NF045974">
    <property type="entry name" value="conju_CD1108"/>
    <property type="match status" value="1"/>
</dbReference>
<gene>
    <name evidence="2" type="ORF">ANACOL_01181</name>
</gene>
<dbReference type="AlphaFoldDB" id="B0P8U2"/>
<feature type="compositionally biased region" description="Basic residues" evidence="1">
    <location>
        <begin position="60"/>
        <end position="71"/>
    </location>
</feature>
<organism evidence="2 3">
    <name type="scientific">Anaerotruncus colihominis DSM 17241</name>
    <dbReference type="NCBI Taxonomy" id="445972"/>
    <lineage>
        <taxon>Bacteria</taxon>
        <taxon>Bacillati</taxon>
        <taxon>Bacillota</taxon>
        <taxon>Clostridia</taxon>
        <taxon>Eubacteriales</taxon>
        <taxon>Oscillospiraceae</taxon>
        <taxon>Anaerotruncus</taxon>
    </lineage>
</organism>
<feature type="compositionally biased region" description="Basic and acidic residues" evidence="1">
    <location>
        <begin position="19"/>
        <end position="56"/>
    </location>
</feature>
<proteinExistence type="predicted"/>
<dbReference type="EMBL" id="ABGD02000007">
    <property type="protein sequence ID" value="EDS12338.1"/>
    <property type="molecule type" value="Genomic_DNA"/>
</dbReference>
<dbReference type="Proteomes" id="UP000003803">
    <property type="component" value="Unassembled WGS sequence"/>
</dbReference>
<keyword evidence="3" id="KW-1185">Reference proteome</keyword>
<accession>B0P8U2</accession>
<feature type="region of interest" description="Disordered" evidence="1">
    <location>
        <begin position="1"/>
        <end position="73"/>
    </location>
</feature>
<sequence length="416" mass="46262">MSEKTSNPARDASGQSGQKSEKTKFRQESQQERLNKSKLRMEMRGSKLEAAREKLANQKPPKHPGPVKRVGRTAGRGVHGFVHGKIYQVEHENVGTEGAHRSELVGEAVVRSGVRFAKKRIRTRPARAAARAESQYAKATEKTTAATGRAVVGFVKRHPVEALILLACVLLLVVMQSCMSSMVSIGNGTVGAVAASIYPIGDGDLLVAEAAYVTMEEKLRDYLDSYESTHSYDKYHYDLGEIEHDPYNLLSILCALHKGAWTAGEVQVTLQMLFDRQYILTEDVVVERRYYIETDTWTDEEGNPHTDSYRVYYDYYICTVTLENFNLSKLPIYIMGEDQLSRYALFMATLGNRPHLFPASGYVDKYITGGPTLHEVPESYLADETSAPAPAPPAPAIRCYSWAPTVPPTCPIVGYI</sequence>
<name>B0P8U2_9FIRM</name>
<feature type="compositionally biased region" description="Polar residues" evidence="1">
    <location>
        <begin position="1"/>
        <end position="18"/>
    </location>
</feature>
<evidence type="ECO:0000313" key="3">
    <source>
        <dbReference type="Proteomes" id="UP000003803"/>
    </source>
</evidence>